<feature type="domain" description="Amidohydrolase-related" evidence="9">
    <location>
        <begin position="52"/>
        <end position="373"/>
    </location>
</feature>
<dbReference type="PANTHER" id="PTHR11113:SF14">
    <property type="entry name" value="N-ACETYLGLUCOSAMINE-6-PHOSPHATE DEACETYLASE"/>
    <property type="match status" value="1"/>
</dbReference>
<dbReference type="InterPro" id="IPR032466">
    <property type="entry name" value="Metal_Hydrolase"/>
</dbReference>
<evidence type="ECO:0000256" key="1">
    <source>
        <dbReference type="ARBA" id="ARBA00010716"/>
    </source>
</evidence>
<feature type="active site" description="Proton donor/acceptor" evidence="6">
    <location>
        <position position="272"/>
    </location>
</feature>
<dbReference type="EC" id="3.5.1.25" evidence="10"/>
<keyword evidence="3 5" id="KW-0378">Hydrolase</keyword>
<name>A0A7W6D4I8_9HYPH</name>
<dbReference type="PIRSF" id="PIRSF038994">
    <property type="entry name" value="NagA"/>
    <property type="match status" value="1"/>
</dbReference>
<evidence type="ECO:0000256" key="3">
    <source>
        <dbReference type="ARBA" id="ARBA00022801"/>
    </source>
</evidence>
<dbReference type="Pfam" id="PF01979">
    <property type="entry name" value="Amidohydro_1"/>
    <property type="match status" value="1"/>
</dbReference>
<evidence type="ECO:0000313" key="10">
    <source>
        <dbReference type="EMBL" id="MBB3973992.1"/>
    </source>
</evidence>
<evidence type="ECO:0000256" key="4">
    <source>
        <dbReference type="ARBA" id="ARBA00023277"/>
    </source>
</evidence>
<organism evidence="10 11">
    <name type="scientific">Hansschlegelia beijingensis</name>
    <dbReference type="NCBI Taxonomy" id="1133344"/>
    <lineage>
        <taxon>Bacteria</taxon>
        <taxon>Pseudomonadati</taxon>
        <taxon>Pseudomonadota</taxon>
        <taxon>Alphaproteobacteria</taxon>
        <taxon>Hyphomicrobiales</taxon>
        <taxon>Methylopilaceae</taxon>
        <taxon>Hansschlegelia</taxon>
    </lineage>
</organism>
<feature type="binding site" evidence="7">
    <location>
        <position position="140"/>
    </location>
    <ligand>
        <name>substrate</name>
    </ligand>
</feature>
<evidence type="ECO:0000256" key="8">
    <source>
        <dbReference type="PIRSR" id="PIRSR038994-3"/>
    </source>
</evidence>
<reference evidence="10 11" key="1">
    <citation type="submission" date="2020-08" db="EMBL/GenBank/DDBJ databases">
        <title>Genomic Encyclopedia of Type Strains, Phase IV (KMG-IV): sequencing the most valuable type-strain genomes for metagenomic binning, comparative biology and taxonomic classification.</title>
        <authorList>
            <person name="Goeker M."/>
        </authorList>
    </citation>
    <scope>NUCLEOTIDE SEQUENCE [LARGE SCALE GENOMIC DNA]</scope>
    <source>
        <strain evidence="10 11">DSM 25481</strain>
    </source>
</reference>
<evidence type="ECO:0000256" key="5">
    <source>
        <dbReference type="PIRNR" id="PIRNR038994"/>
    </source>
</evidence>
<dbReference type="Gene3D" id="3.20.20.140">
    <property type="entry name" value="Metal-dependent hydrolases"/>
    <property type="match status" value="1"/>
</dbReference>
<dbReference type="EMBL" id="JACIDR010000004">
    <property type="protein sequence ID" value="MBB3973992.1"/>
    <property type="molecule type" value="Genomic_DNA"/>
</dbReference>
<keyword evidence="4 5" id="KW-0119">Carbohydrate metabolism</keyword>
<dbReference type="GO" id="GO:0046872">
    <property type="term" value="F:metal ion binding"/>
    <property type="evidence" value="ECO:0007669"/>
    <property type="project" value="UniProtKB-KW"/>
</dbReference>
<dbReference type="InterPro" id="IPR003764">
    <property type="entry name" value="GlcNAc_6-P_deAcase"/>
</dbReference>
<dbReference type="GO" id="GO:0006046">
    <property type="term" value="P:N-acetylglucosamine catabolic process"/>
    <property type="evidence" value="ECO:0007669"/>
    <property type="project" value="TreeGrafter"/>
</dbReference>
<dbReference type="SUPFAM" id="SSF51556">
    <property type="entry name" value="Metallo-dependent hydrolases"/>
    <property type="match status" value="1"/>
</dbReference>
<dbReference type="CDD" id="cd00854">
    <property type="entry name" value="NagA"/>
    <property type="match status" value="1"/>
</dbReference>
<feature type="binding site" evidence="7">
    <location>
        <begin position="217"/>
        <end position="218"/>
    </location>
    <ligand>
        <name>substrate</name>
    </ligand>
</feature>
<proteinExistence type="inferred from homology"/>
<dbReference type="FunFam" id="3.20.20.140:FF:000004">
    <property type="entry name" value="N-acetylglucosamine-6-phosphate deacetylase"/>
    <property type="match status" value="1"/>
</dbReference>
<evidence type="ECO:0000259" key="9">
    <source>
        <dbReference type="Pfam" id="PF01979"/>
    </source>
</evidence>
<keyword evidence="11" id="KW-1185">Reference proteome</keyword>
<dbReference type="InterPro" id="IPR006680">
    <property type="entry name" value="Amidohydro-rel"/>
</dbReference>
<dbReference type="InterPro" id="IPR011059">
    <property type="entry name" value="Metal-dep_hydrolase_composite"/>
</dbReference>
<dbReference type="GO" id="GO:0008448">
    <property type="term" value="F:N-acetylglucosamine-6-phosphate deacetylase activity"/>
    <property type="evidence" value="ECO:0007669"/>
    <property type="project" value="UniProtKB-EC"/>
</dbReference>
<dbReference type="Gene3D" id="2.30.40.10">
    <property type="entry name" value="Urease, subunit C, domain 1"/>
    <property type="match status" value="1"/>
</dbReference>
<keyword evidence="2 8" id="KW-0479">Metal-binding</keyword>
<feature type="binding site" evidence="7">
    <location>
        <begin position="305"/>
        <end position="307"/>
    </location>
    <ligand>
        <name>substrate</name>
    </ligand>
</feature>
<dbReference type="PANTHER" id="PTHR11113">
    <property type="entry name" value="N-ACETYLGLUCOSAMINE-6-PHOSPHATE DEACETYLASE"/>
    <property type="match status" value="1"/>
</dbReference>
<feature type="binding site" evidence="8">
    <location>
        <position position="214"/>
    </location>
    <ligand>
        <name>Zn(2+)</name>
        <dbReference type="ChEBI" id="CHEBI:29105"/>
    </ligand>
</feature>
<dbReference type="SUPFAM" id="SSF51338">
    <property type="entry name" value="Composite domain of metallo-dependent hydrolases"/>
    <property type="match status" value="1"/>
</dbReference>
<sequence length="381" mass="39215">MRLTALLPDRLFDGEGFRDGSAVLIAGERIACVTPASEAPSDASVEIVPGLLAPGFIDVQVNGGGGVLLNDDPSPAAMATIAAAHRRYGTTGLLPTLITDSRDKMAAALRAAEAAIAARTPGVLGVHLEGPFLNPARKGVHDPAFMRAPDEADIDLLTSAAAGVILVTLAPERVPPGSISRLSSAGLRIAAGHTEATAEELERALAEGLTGYTHLFNAMPPMAGRAPGPVGAALSERSTFCGVIADLHHVAAPSLRAAVAAKGPERTMLVTDAMSTVGAEMTEFVLQGRRILRAGGRLTTEDGTLAGSDLDMATAVRNAVRVLGAPLADALAMASRTPARFLGLEGKLGLVADGYAADLVALDENLEVTATWIGAHREDRR</sequence>
<evidence type="ECO:0000313" key="11">
    <source>
        <dbReference type="Proteomes" id="UP000528964"/>
    </source>
</evidence>
<comment type="caution">
    <text evidence="10">The sequence shown here is derived from an EMBL/GenBank/DDBJ whole genome shotgun (WGS) entry which is preliminary data.</text>
</comment>
<protein>
    <submittedName>
        <fullName evidence="10">N-acetylglucosamine-6-phosphate deacetylase</fullName>
        <ecNumber evidence="10">3.5.1.25</ecNumber>
    </submittedName>
</protein>
<feature type="binding site" evidence="8">
    <location>
        <position position="193"/>
    </location>
    <ligand>
        <name>Zn(2+)</name>
        <dbReference type="ChEBI" id="CHEBI:29105"/>
    </ligand>
</feature>
<dbReference type="NCBIfam" id="TIGR00221">
    <property type="entry name" value="nagA"/>
    <property type="match status" value="1"/>
</dbReference>
<gene>
    <name evidence="10" type="ORF">GGR24_002669</name>
</gene>
<dbReference type="Proteomes" id="UP000528964">
    <property type="component" value="Unassembled WGS sequence"/>
</dbReference>
<feature type="binding site" evidence="7">
    <location>
        <position position="225"/>
    </location>
    <ligand>
        <name>substrate</name>
    </ligand>
</feature>
<comment type="cofactor">
    <cofactor evidence="8">
        <name>a divalent metal cation</name>
        <dbReference type="ChEBI" id="CHEBI:60240"/>
    </cofactor>
    <text evidence="8">Binds 1 divalent metal cation per subunit.</text>
</comment>
<dbReference type="RefSeq" id="WP_183395852.1">
    <property type="nucleotide sequence ID" value="NZ_JACIDR010000004.1"/>
</dbReference>
<dbReference type="AlphaFoldDB" id="A0A7W6D4I8"/>
<evidence type="ECO:0000256" key="7">
    <source>
        <dbReference type="PIRSR" id="PIRSR038994-2"/>
    </source>
</evidence>
<evidence type="ECO:0000256" key="6">
    <source>
        <dbReference type="PIRSR" id="PIRSR038994-1"/>
    </source>
</evidence>
<feature type="binding site" evidence="8">
    <location>
        <position position="129"/>
    </location>
    <ligand>
        <name>Zn(2+)</name>
        <dbReference type="ChEBI" id="CHEBI:29105"/>
    </ligand>
</feature>
<accession>A0A7W6D4I8</accession>
<feature type="binding site" evidence="7">
    <location>
        <position position="249"/>
    </location>
    <ligand>
        <name>substrate</name>
    </ligand>
</feature>
<evidence type="ECO:0000256" key="2">
    <source>
        <dbReference type="ARBA" id="ARBA00022723"/>
    </source>
</evidence>
<comment type="similarity">
    <text evidence="1 5">Belongs to the metallo-dependent hydrolases superfamily. NagA family.</text>
</comment>